<evidence type="ECO:0000313" key="3">
    <source>
        <dbReference type="Proteomes" id="UP000826656"/>
    </source>
</evidence>
<accession>A0ABQ7WNQ0</accession>
<dbReference type="PANTHER" id="PTHR48008">
    <property type="entry name" value="LEUCINE-RICH REPEAT RECEPTOR-LIKE PROTEIN KINASE IMK3-RELATED"/>
    <property type="match status" value="1"/>
</dbReference>
<proteinExistence type="predicted"/>
<feature type="domain" description="Protein kinase" evidence="1">
    <location>
        <begin position="1"/>
        <end position="94"/>
    </location>
</feature>
<dbReference type="Proteomes" id="UP000826656">
    <property type="component" value="Unassembled WGS sequence"/>
</dbReference>
<evidence type="ECO:0000259" key="1">
    <source>
        <dbReference type="PROSITE" id="PS50011"/>
    </source>
</evidence>
<protein>
    <recommendedName>
        <fullName evidence="1">Protein kinase domain-containing protein</fullName>
    </recommendedName>
</protein>
<organism evidence="2 3">
    <name type="scientific">Solanum tuberosum</name>
    <name type="common">Potato</name>
    <dbReference type="NCBI Taxonomy" id="4113"/>
    <lineage>
        <taxon>Eukaryota</taxon>
        <taxon>Viridiplantae</taxon>
        <taxon>Streptophyta</taxon>
        <taxon>Embryophyta</taxon>
        <taxon>Tracheophyta</taxon>
        <taxon>Spermatophyta</taxon>
        <taxon>Magnoliopsida</taxon>
        <taxon>eudicotyledons</taxon>
        <taxon>Gunneridae</taxon>
        <taxon>Pentapetalae</taxon>
        <taxon>asterids</taxon>
        <taxon>lamiids</taxon>
        <taxon>Solanales</taxon>
        <taxon>Solanaceae</taxon>
        <taxon>Solanoideae</taxon>
        <taxon>Solaneae</taxon>
        <taxon>Solanum</taxon>
    </lineage>
</organism>
<dbReference type="SUPFAM" id="SSF56112">
    <property type="entry name" value="Protein kinase-like (PK-like)"/>
    <property type="match status" value="1"/>
</dbReference>
<dbReference type="Pfam" id="PF00069">
    <property type="entry name" value="Pkinase"/>
    <property type="match status" value="1"/>
</dbReference>
<dbReference type="InterPro" id="IPR011009">
    <property type="entry name" value="Kinase-like_dom_sf"/>
</dbReference>
<sequence length="94" mass="10337">MKEFLTMNLKKQQKDLVKLTCLVTGVSSRGYGYSTPVVHCDLKTSNVLLDHGMVGHVCDFGIAKLLVAGQDFVQTRTTTTIGYIAPAINMDKME</sequence>
<name>A0ABQ7WNQ0_SOLTU</name>
<dbReference type="InterPro" id="IPR052451">
    <property type="entry name" value="Ser/Thr_kinase-like"/>
</dbReference>
<reference evidence="2 3" key="1">
    <citation type="journal article" date="2021" name="bioRxiv">
        <title>Chromosome-scale and haplotype-resolved genome assembly of a tetraploid potato cultivar.</title>
        <authorList>
            <person name="Sun H."/>
            <person name="Jiao W.-B."/>
            <person name="Krause K."/>
            <person name="Campoy J.A."/>
            <person name="Goel M."/>
            <person name="Folz-Donahue K."/>
            <person name="Kukat C."/>
            <person name="Huettel B."/>
            <person name="Schneeberger K."/>
        </authorList>
    </citation>
    <scope>NUCLEOTIDE SEQUENCE [LARGE SCALE GENOMIC DNA]</scope>
    <source>
        <strain evidence="2">SolTubOtavaFocal</strain>
        <tissue evidence="2">Leaves</tissue>
    </source>
</reference>
<dbReference type="EMBL" id="JAIVGD010000001">
    <property type="protein sequence ID" value="KAH0781891.1"/>
    <property type="molecule type" value="Genomic_DNA"/>
</dbReference>
<comment type="caution">
    <text evidence="2">The sequence shown here is derived from an EMBL/GenBank/DDBJ whole genome shotgun (WGS) entry which is preliminary data.</text>
</comment>
<dbReference type="PROSITE" id="PS00108">
    <property type="entry name" value="PROTEIN_KINASE_ST"/>
    <property type="match status" value="1"/>
</dbReference>
<gene>
    <name evidence="2" type="ORF">KY290_001489</name>
</gene>
<dbReference type="InterPro" id="IPR000719">
    <property type="entry name" value="Prot_kinase_dom"/>
</dbReference>
<dbReference type="PANTHER" id="PTHR48008:SF15">
    <property type="entry name" value="PROLINE-RICH RECEPTOR-LIKE PROTEIN KINASE PERK2"/>
    <property type="match status" value="1"/>
</dbReference>
<dbReference type="PROSITE" id="PS50011">
    <property type="entry name" value="PROTEIN_KINASE_DOM"/>
    <property type="match status" value="1"/>
</dbReference>
<keyword evidence="3" id="KW-1185">Reference proteome</keyword>
<dbReference type="Gene3D" id="1.10.510.10">
    <property type="entry name" value="Transferase(Phosphotransferase) domain 1"/>
    <property type="match status" value="1"/>
</dbReference>
<evidence type="ECO:0000313" key="2">
    <source>
        <dbReference type="EMBL" id="KAH0781891.1"/>
    </source>
</evidence>
<dbReference type="InterPro" id="IPR008271">
    <property type="entry name" value="Ser/Thr_kinase_AS"/>
</dbReference>